<dbReference type="Proteomes" id="UP000325155">
    <property type="component" value="Chromosome"/>
</dbReference>
<dbReference type="EMBL" id="CP043315">
    <property type="protein sequence ID" value="QEK37875.1"/>
    <property type="molecule type" value="Genomic_DNA"/>
</dbReference>
<dbReference type="OrthoDB" id="1550253at2"/>
<proteinExistence type="predicted"/>
<protein>
    <submittedName>
        <fullName evidence="1">Uncharacterized protein</fullName>
    </submittedName>
</protein>
<name>A0A5C0UCY2_9PROT</name>
<dbReference type="KEGG" id="cip:FZC35_00550"/>
<gene>
    <name evidence="1" type="ORF">FZC35_00550</name>
</gene>
<dbReference type="AlphaFoldDB" id="A0A5C0UCY2"/>
<accession>A0A5C0UCY2</accession>
<reference evidence="1 2" key="1">
    <citation type="submission" date="2019-08" db="EMBL/GenBank/DDBJ databases">
        <title>Highly reduced genomes of protist endosymbionts show evolutionary convergence.</title>
        <authorList>
            <person name="George E."/>
            <person name="Husnik F."/>
            <person name="Tashyreva D."/>
            <person name="Prokopchuk G."/>
            <person name="Horak A."/>
            <person name="Kwong W.K."/>
            <person name="Lukes J."/>
            <person name="Keeling P.J."/>
        </authorList>
    </citation>
    <scope>NUCLEOTIDE SEQUENCE [LARGE SCALE GENOMIC DNA]</scope>
    <source>
        <strain evidence="1">1605</strain>
    </source>
</reference>
<keyword evidence="2" id="KW-1185">Reference proteome</keyword>
<sequence>MAAPPLLDIFRKGGQSIGSSPITTEARIAYSAKYEGSDALQTLLYDCILKDKYRESDIRISRQRIINEAKKPEYSKLSPSSKLLIAENNIIKKQIIDSVKSIVKISDENAYNHAKGLLQIRNGEKAFIKCSDLDIKFEEKEMQEYYNANKLKFKSDRVVNGVALIIDSQKLPREKFESLIENGNDIADIKKEYNAKIAKISWINKSSTNKQYPFLEQEQTEDQKFYSTSDGNTIYLKINDRKPSHYLTKYEDAKKEVRIDLLKKYIVNHANQIKANWTQLEEQNIKQNDQDNMTLFLTKKGNVNCYEKENGVVLIKTNEIKNFEPTDQQILDSKSFLRNYFQYLAVNSFTNALFKHYENDIYSFINELQRK</sequence>
<evidence type="ECO:0000313" key="1">
    <source>
        <dbReference type="EMBL" id="QEK37875.1"/>
    </source>
</evidence>
<dbReference type="RefSeq" id="WP_148980722.1">
    <property type="nucleotide sequence ID" value="NZ_CP043315.1"/>
</dbReference>
<evidence type="ECO:0000313" key="2">
    <source>
        <dbReference type="Proteomes" id="UP000325155"/>
    </source>
</evidence>
<organism evidence="1 2">
    <name type="scientific">Candidatus Cytomitobacter indipagum</name>
    <dbReference type="NCBI Taxonomy" id="2601575"/>
    <lineage>
        <taxon>Bacteria</taxon>
        <taxon>Pseudomonadati</taxon>
        <taxon>Pseudomonadota</taxon>
        <taxon>Alphaproteobacteria</taxon>
        <taxon>Holosporales</taxon>
        <taxon>Holosporaceae</taxon>
        <taxon>Candidatus Cytomitobacter</taxon>
    </lineage>
</organism>